<evidence type="ECO:0000259" key="2">
    <source>
        <dbReference type="Pfam" id="PF05021"/>
    </source>
</evidence>
<dbReference type="InterPro" id="IPR007717">
    <property type="entry name" value="NPL4_C"/>
</dbReference>
<dbReference type="InterPro" id="IPR016563">
    <property type="entry name" value="Npl4"/>
</dbReference>
<sequence>MDRSSSSKSSGSAKPSGKRSNGSSGDSSSSSSSSSSGDSSSSSSSNSVYQSFDRFVEERQFAVLDLPLLKSYKPTKLQAGQMNRLPQTLSLKHQVYRHVDHLELMNVSEARDFVSFWRDSLCMQQQRFGLMFGYYTEDNHYNKGIRAVCEAIYEPPQEGEGEGWRLIESGAAAAAADQQAAAAAAAAEAETAAAVAARLGLELIGCIFTHKPRQEPLTPAEILFLARLQLKHLHGGHYTGYPMPKLVACTVALQHTDEQQQQQQQQQQEQEVVPNAFMVSDL</sequence>
<reference evidence="3" key="2">
    <citation type="submission" date="2013-10" db="EMBL/GenBank/DDBJ databases">
        <authorList>
            <person name="Aslett M."/>
        </authorList>
    </citation>
    <scope>NUCLEOTIDE SEQUENCE</scope>
    <source>
        <strain evidence="3">Houghton</strain>
    </source>
</reference>
<dbReference type="Proteomes" id="UP000018050">
    <property type="component" value="Unassembled WGS sequence"/>
</dbReference>
<dbReference type="Pfam" id="PF05021">
    <property type="entry name" value="NPL4"/>
    <property type="match status" value="1"/>
</dbReference>
<gene>
    <name evidence="3" type="ORF">EAH_00059080</name>
</gene>
<reference evidence="3" key="1">
    <citation type="submission" date="2013-10" db="EMBL/GenBank/DDBJ databases">
        <title>Genomic analysis of the causative agents of coccidiosis in chickens.</title>
        <authorList>
            <person name="Reid A.J."/>
            <person name="Blake D."/>
            <person name="Billington K."/>
            <person name="Browne H."/>
            <person name="Dunn M."/>
            <person name="Hung S."/>
            <person name="Kawahara F."/>
            <person name="Miranda-Saavedra D."/>
            <person name="Mourier T."/>
            <person name="Nagra H."/>
            <person name="Otto T.D."/>
            <person name="Rawlings N."/>
            <person name="Sanchez A."/>
            <person name="Sanders M."/>
            <person name="Subramaniam C."/>
            <person name="Tay Y."/>
            <person name="Dear P."/>
            <person name="Doerig C."/>
            <person name="Gruber A."/>
            <person name="Parkinson J."/>
            <person name="Shirley M."/>
            <person name="Wan K.L."/>
            <person name="Berriman M."/>
            <person name="Tomley F."/>
            <person name="Pain A."/>
        </authorList>
    </citation>
    <scope>NUCLEOTIDE SEQUENCE</scope>
    <source>
        <strain evidence="3">Houghton</strain>
    </source>
</reference>
<dbReference type="PANTHER" id="PTHR12710:SF0">
    <property type="entry name" value="NUCLEAR PROTEIN LOCALIZATION PROTEIN 4 HOMOLOG"/>
    <property type="match status" value="1"/>
</dbReference>
<evidence type="ECO:0000313" key="3">
    <source>
        <dbReference type="EMBL" id="CDI76868.1"/>
    </source>
</evidence>
<dbReference type="GO" id="GO:0006511">
    <property type="term" value="P:ubiquitin-dependent protein catabolic process"/>
    <property type="evidence" value="ECO:0007669"/>
    <property type="project" value="InterPro"/>
</dbReference>
<dbReference type="GeneID" id="25273978"/>
<feature type="non-terminal residue" evidence="3">
    <location>
        <position position="282"/>
    </location>
</feature>
<dbReference type="EMBL" id="HG670481">
    <property type="protein sequence ID" value="CDI76868.1"/>
    <property type="molecule type" value="Genomic_DNA"/>
</dbReference>
<dbReference type="RefSeq" id="XP_013252664.1">
    <property type="nucleotide sequence ID" value="XM_013397210.1"/>
</dbReference>
<dbReference type="PANTHER" id="PTHR12710">
    <property type="entry name" value="NUCLEAR PROTEIN LOCALIZATION 4"/>
    <property type="match status" value="1"/>
</dbReference>
<keyword evidence="4" id="KW-1185">Reference proteome</keyword>
<feature type="region of interest" description="Disordered" evidence="1">
    <location>
        <begin position="1"/>
        <end position="45"/>
    </location>
</feature>
<protein>
    <recommendedName>
        <fullName evidence="2">Nuclear pore localisation protein NPL4 C-terminal domain-containing protein</fullName>
    </recommendedName>
</protein>
<accession>U6GBZ5</accession>
<dbReference type="GO" id="GO:0031625">
    <property type="term" value="F:ubiquitin protein ligase binding"/>
    <property type="evidence" value="ECO:0007669"/>
    <property type="project" value="TreeGrafter"/>
</dbReference>
<evidence type="ECO:0000256" key="1">
    <source>
        <dbReference type="SAM" id="MobiDB-lite"/>
    </source>
</evidence>
<name>U6GBZ5_EIMAC</name>
<dbReference type="GO" id="GO:0005634">
    <property type="term" value="C:nucleus"/>
    <property type="evidence" value="ECO:0007669"/>
    <property type="project" value="TreeGrafter"/>
</dbReference>
<feature type="domain" description="Nuclear pore localisation protein NPL4 C-terminal" evidence="2">
    <location>
        <begin position="127"/>
        <end position="210"/>
    </location>
</feature>
<dbReference type="AlphaFoldDB" id="U6GBZ5"/>
<organism evidence="3 4">
    <name type="scientific">Eimeria acervulina</name>
    <name type="common">Coccidian parasite</name>
    <dbReference type="NCBI Taxonomy" id="5801"/>
    <lineage>
        <taxon>Eukaryota</taxon>
        <taxon>Sar</taxon>
        <taxon>Alveolata</taxon>
        <taxon>Apicomplexa</taxon>
        <taxon>Conoidasida</taxon>
        <taxon>Coccidia</taxon>
        <taxon>Eucoccidiorida</taxon>
        <taxon>Eimeriorina</taxon>
        <taxon>Eimeriidae</taxon>
        <taxon>Eimeria</taxon>
    </lineage>
</organism>
<dbReference type="OrthoDB" id="10251089at2759"/>
<evidence type="ECO:0000313" key="4">
    <source>
        <dbReference type="Proteomes" id="UP000018050"/>
    </source>
</evidence>
<dbReference type="VEuPathDB" id="ToxoDB:EAH_00059080"/>
<dbReference type="GO" id="GO:0043130">
    <property type="term" value="F:ubiquitin binding"/>
    <property type="evidence" value="ECO:0007669"/>
    <property type="project" value="TreeGrafter"/>
</dbReference>
<proteinExistence type="predicted"/>